<dbReference type="AlphaFoldDB" id="A0A920BS39"/>
<organism evidence="1 2">
    <name type="scientific">Paractinoplanes toevensis</name>
    <dbReference type="NCBI Taxonomy" id="571911"/>
    <lineage>
        <taxon>Bacteria</taxon>
        <taxon>Bacillati</taxon>
        <taxon>Actinomycetota</taxon>
        <taxon>Actinomycetes</taxon>
        <taxon>Micromonosporales</taxon>
        <taxon>Micromonosporaceae</taxon>
        <taxon>Paractinoplanes</taxon>
    </lineage>
</organism>
<name>A0A920BS39_9ACTN</name>
<evidence type="ECO:0000313" key="1">
    <source>
        <dbReference type="EMBL" id="GIM98236.1"/>
    </source>
</evidence>
<comment type="caution">
    <text evidence="1">The sequence shown here is derived from an EMBL/GenBank/DDBJ whole genome shotgun (WGS) entry which is preliminary data.</text>
</comment>
<sequence>MHNPLASANPSPVLSEMANDLDGMLNELVRLLVDDKIPPTAFVYQWPGTVA</sequence>
<gene>
    <name evidence="1" type="ORF">Ato02nite_100290</name>
</gene>
<evidence type="ECO:0000313" key="2">
    <source>
        <dbReference type="Proteomes" id="UP000677082"/>
    </source>
</evidence>
<accession>A0A920BS39</accession>
<dbReference type="EMBL" id="BOQN01000206">
    <property type="protein sequence ID" value="GIM98236.1"/>
    <property type="molecule type" value="Genomic_DNA"/>
</dbReference>
<proteinExistence type="predicted"/>
<keyword evidence="2" id="KW-1185">Reference proteome</keyword>
<protein>
    <submittedName>
        <fullName evidence="1">Uncharacterized protein</fullName>
    </submittedName>
</protein>
<reference evidence="1 2" key="1">
    <citation type="submission" date="2021-03" db="EMBL/GenBank/DDBJ databases">
        <title>Whole genome shotgun sequence of Actinoplanes toevensis NBRC 105298.</title>
        <authorList>
            <person name="Komaki H."/>
            <person name="Tamura T."/>
        </authorList>
    </citation>
    <scope>NUCLEOTIDE SEQUENCE [LARGE SCALE GENOMIC DNA]</scope>
    <source>
        <strain evidence="1 2">NBRC 105298</strain>
    </source>
</reference>
<dbReference type="Proteomes" id="UP000677082">
    <property type="component" value="Unassembled WGS sequence"/>
</dbReference>